<dbReference type="AlphaFoldDB" id="A0ABD3NBM9"/>
<dbReference type="Pfam" id="PF13508">
    <property type="entry name" value="Acetyltransf_7"/>
    <property type="match status" value="1"/>
</dbReference>
<dbReference type="InterPro" id="IPR000182">
    <property type="entry name" value="GNAT_dom"/>
</dbReference>
<gene>
    <name evidence="3" type="ORF">ACHAW5_000957</name>
</gene>
<dbReference type="InterPro" id="IPR016181">
    <property type="entry name" value="Acyl_CoA_acyltransferase"/>
</dbReference>
<evidence type="ECO:0000313" key="3">
    <source>
        <dbReference type="EMBL" id="KAL3771696.1"/>
    </source>
</evidence>
<keyword evidence="4" id="KW-1185">Reference proteome</keyword>
<proteinExistence type="predicted"/>
<dbReference type="EMBL" id="JALLAZ020001597">
    <property type="protein sequence ID" value="KAL3771696.1"/>
    <property type="molecule type" value="Genomic_DNA"/>
</dbReference>
<dbReference type="CDD" id="cd04301">
    <property type="entry name" value="NAT_SF"/>
    <property type="match status" value="1"/>
</dbReference>
<sequence>MKYALPSTSDRMMSTCTPPLPSPAPPTPSLRLRLACYSVYDETDEVNLNLNLKSFCEADQITRDGYVCVVATEGGGKGKGKGGERVLGTADLNAWTGVVNNVYVREEARKRGIARSMMTAVEEYYCAATAATAGGRERDGGGRKRRKLTLAVMSKNLPAVTLYKSLGYAATGIYGGLDALSSMSPLNFLIEMEKEI</sequence>
<evidence type="ECO:0000313" key="4">
    <source>
        <dbReference type="Proteomes" id="UP001530315"/>
    </source>
</evidence>
<evidence type="ECO:0000256" key="1">
    <source>
        <dbReference type="SAM" id="MobiDB-lite"/>
    </source>
</evidence>
<dbReference type="Proteomes" id="UP001530315">
    <property type="component" value="Unassembled WGS sequence"/>
</dbReference>
<feature type="domain" description="N-acetyltransferase" evidence="2">
    <location>
        <begin position="38"/>
        <end position="196"/>
    </location>
</feature>
<name>A0ABD3NBM9_9STRA</name>
<dbReference type="Gene3D" id="3.40.630.30">
    <property type="match status" value="1"/>
</dbReference>
<organism evidence="3 4">
    <name type="scientific">Stephanodiscus triporus</name>
    <dbReference type="NCBI Taxonomy" id="2934178"/>
    <lineage>
        <taxon>Eukaryota</taxon>
        <taxon>Sar</taxon>
        <taxon>Stramenopiles</taxon>
        <taxon>Ochrophyta</taxon>
        <taxon>Bacillariophyta</taxon>
        <taxon>Coscinodiscophyceae</taxon>
        <taxon>Thalassiosirophycidae</taxon>
        <taxon>Stephanodiscales</taxon>
        <taxon>Stephanodiscaceae</taxon>
        <taxon>Stephanodiscus</taxon>
    </lineage>
</organism>
<feature type="compositionally biased region" description="Polar residues" evidence="1">
    <location>
        <begin position="1"/>
        <end position="16"/>
    </location>
</feature>
<accession>A0ABD3NBM9</accession>
<dbReference type="PROSITE" id="PS51186">
    <property type="entry name" value="GNAT"/>
    <property type="match status" value="1"/>
</dbReference>
<feature type="region of interest" description="Disordered" evidence="1">
    <location>
        <begin position="1"/>
        <end position="26"/>
    </location>
</feature>
<comment type="caution">
    <text evidence="3">The sequence shown here is derived from an EMBL/GenBank/DDBJ whole genome shotgun (WGS) entry which is preliminary data.</text>
</comment>
<reference evidence="3 4" key="1">
    <citation type="submission" date="2024-10" db="EMBL/GenBank/DDBJ databases">
        <title>Updated reference genomes for cyclostephanoid diatoms.</title>
        <authorList>
            <person name="Roberts W.R."/>
            <person name="Alverson A.J."/>
        </authorList>
    </citation>
    <scope>NUCLEOTIDE SEQUENCE [LARGE SCALE GENOMIC DNA]</scope>
    <source>
        <strain evidence="3 4">AJA276-08</strain>
    </source>
</reference>
<protein>
    <recommendedName>
        <fullName evidence="2">N-acetyltransferase domain-containing protein</fullName>
    </recommendedName>
</protein>
<dbReference type="SUPFAM" id="SSF55729">
    <property type="entry name" value="Acyl-CoA N-acyltransferases (Nat)"/>
    <property type="match status" value="1"/>
</dbReference>
<evidence type="ECO:0000259" key="2">
    <source>
        <dbReference type="PROSITE" id="PS51186"/>
    </source>
</evidence>